<feature type="compositionally biased region" description="Basic and acidic residues" evidence="1">
    <location>
        <begin position="1"/>
        <end position="15"/>
    </location>
</feature>
<evidence type="ECO:0000256" key="1">
    <source>
        <dbReference type="SAM" id="MobiDB-lite"/>
    </source>
</evidence>
<evidence type="ECO:0000256" key="2">
    <source>
        <dbReference type="SAM" id="Phobius"/>
    </source>
</evidence>
<sequence>MAPERGHNKSKKDVHFPPPEEESEASADGEAEPQRPPPLRRNRSIYIRVPHSLWLGGVAVAILWMGIMTLGMLWLYGEHAASPPPAAADTPNLEAELVQRVTGLGSSAGSAIKRTIDSVPFVASVSTALGHFVFPTFFATLWTTMAPFFSQFLLLLPGLLHSIRLVGLVKNLKNAGGFILSGVVRVFRLLRRVPPLPP</sequence>
<reference evidence="3" key="1">
    <citation type="submission" date="2021-01" db="EMBL/GenBank/DDBJ databases">
        <authorList>
            <person name="Corre E."/>
            <person name="Pelletier E."/>
            <person name="Niang G."/>
            <person name="Scheremetjew M."/>
            <person name="Finn R."/>
            <person name="Kale V."/>
            <person name="Holt S."/>
            <person name="Cochrane G."/>
            <person name="Meng A."/>
            <person name="Brown T."/>
            <person name="Cohen L."/>
        </authorList>
    </citation>
    <scope>NUCLEOTIDE SEQUENCE</scope>
    <source>
        <strain evidence="3">CCMP2877</strain>
    </source>
</reference>
<organism evidence="3">
    <name type="scientific">Phaeomonas parva</name>
    <dbReference type="NCBI Taxonomy" id="124430"/>
    <lineage>
        <taxon>Eukaryota</taxon>
        <taxon>Sar</taxon>
        <taxon>Stramenopiles</taxon>
        <taxon>Ochrophyta</taxon>
        <taxon>Pinguiophyceae</taxon>
        <taxon>Pinguiochrysidales</taxon>
        <taxon>Pinguiochrysidaceae</taxon>
        <taxon>Phaeomonas</taxon>
    </lineage>
</organism>
<feature type="transmembrane region" description="Helical" evidence="2">
    <location>
        <begin position="53"/>
        <end position="76"/>
    </location>
</feature>
<protein>
    <submittedName>
        <fullName evidence="3">Uncharacterized protein</fullName>
    </submittedName>
</protein>
<keyword evidence="2" id="KW-0472">Membrane</keyword>
<feature type="region of interest" description="Disordered" evidence="1">
    <location>
        <begin position="1"/>
        <end position="39"/>
    </location>
</feature>
<feature type="compositionally biased region" description="Acidic residues" evidence="1">
    <location>
        <begin position="19"/>
        <end position="31"/>
    </location>
</feature>
<keyword evidence="2" id="KW-1133">Transmembrane helix</keyword>
<name>A0A7S1U6U6_9STRA</name>
<feature type="transmembrane region" description="Helical" evidence="2">
    <location>
        <begin position="137"/>
        <end position="160"/>
    </location>
</feature>
<keyword evidence="2" id="KW-0812">Transmembrane</keyword>
<gene>
    <name evidence="3" type="ORF">PPAR1163_LOCUS17269</name>
</gene>
<dbReference type="AlphaFoldDB" id="A0A7S1U6U6"/>
<evidence type="ECO:0000313" key="3">
    <source>
        <dbReference type="EMBL" id="CAD9258896.1"/>
    </source>
</evidence>
<dbReference type="EMBL" id="HBGJ01027128">
    <property type="protein sequence ID" value="CAD9258896.1"/>
    <property type="molecule type" value="Transcribed_RNA"/>
</dbReference>
<accession>A0A7S1U6U6</accession>
<proteinExistence type="predicted"/>